<feature type="compositionally biased region" description="Low complexity" evidence="1">
    <location>
        <begin position="263"/>
        <end position="276"/>
    </location>
</feature>
<dbReference type="Proteomes" id="UP000243515">
    <property type="component" value="Unassembled WGS sequence"/>
</dbReference>
<reference evidence="2 3" key="1">
    <citation type="journal article" date="2015" name="Environ. Microbiol.">
        <title>Metagenome sequence of Elaphomyces granulatus from sporocarp tissue reveals Ascomycota ectomycorrhizal fingerprints of genome expansion and a Proteobacteria-rich microbiome.</title>
        <authorList>
            <person name="Quandt C.A."/>
            <person name="Kohler A."/>
            <person name="Hesse C.N."/>
            <person name="Sharpton T.J."/>
            <person name="Martin F."/>
            <person name="Spatafora J.W."/>
        </authorList>
    </citation>
    <scope>NUCLEOTIDE SEQUENCE [LARGE SCALE GENOMIC DNA]</scope>
    <source>
        <strain evidence="2 3">OSC145934</strain>
    </source>
</reference>
<gene>
    <name evidence="2" type="ORF">Egran_05204</name>
</gene>
<accession>A0A232LSM3</accession>
<dbReference type="AlphaFoldDB" id="A0A232LSM3"/>
<evidence type="ECO:0000256" key="1">
    <source>
        <dbReference type="SAM" id="MobiDB-lite"/>
    </source>
</evidence>
<dbReference type="EMBL" id="NPHW01005171">
    <property type="protein sequence ID" value="OXV07028.1"/>
    <property type="molecule type" value="Genomic_DNA"/>
</dbReference>
<organism evidence="2 3">
    <name type="scientific">Elaphomyces granulatus</name>
    <dbReference type="NCBI Taxonomy" id="519963"/>
    <lineage>
        <taxon>Eukaryota</taxon>
        <taxon>Fungi</taxon>
        <taxon>Dikarya</taxon>
        <taxon>Ascomycota</taxon>
        <taxon>Pezizomycotina</taxon>
        <taxon>Eurotiomycetes</taxon>
        <taxon>Eurotiomycetidae</taxon>
        <taxon>Eurotiales</taxon>
        <taxon>Elaphomycetaceae</taxon>
        <taxon>Elaphomyces</taxon>
    </lineage>
</organism>
<evidence type="ECO:0000313" key="3">
    <source>
        <dbReference type="Proteomes" id="UP000243515"/>
    </source>
</evidence>
<sequence>MALASPPRMCSMTTARLPRALLGDWGLIRRPNSSSLWLMPVGLLNDELKMAAEEESKSGGQEGTEGHQESKKQKPHPLEICKLRIIDRLFLLKHCTARFANTTKRYPLTRMIPFRWRPPHGPMTTREMKNIVWREDMPSFVLKHMRKVVVKELKETCLNVNNSDARHCVWTTVELRENSPASLAYGLQNMKDLDNMECGGILIMGSMSLKQNIEDAVKDITADDLPARGVSGPDIPSGSRLSAGQCSPEIGESRGTQSESMGSAFPSSSTSNSAAERPSCSISSIFPHFTTLPQRGSKVPVFDLSALLTDSEREELRKHHPRFREAALFFLPKETITTGAMLALWKLKGFFMYDEELLHQDSDPLR</sequence>
<feature type="region of interest" description="Disordered" evidence="1">
    <location>
        <begin position="224"/>
        <end position="276"/>
    </location>
</feature>
<feature type="compositionally biased region" description="Basic and acidic residues" evidence="1">
    <location>
        <begin position="64"/>
        <end position="74"/>
    </location>
</feature>
<protein>
    <submittedName>
        <fullName evidence="2">Uncharacterized protein</fullName>
    </submittedName>
</protein>
<proteinExistence type="predicted"/>
<dbReference type="OrthoDB" id="3363286at2759"/>
<comment type="caution">
    <text evidence="2">The sequence shown here is derived from an EMBL/GenBank/DDBJ whole genome shotgun (WGS) entry which is preliminary data.</text>
</comment>
<name>A0A232LSM3_9EURO</name>
<keyword evidence="3" id="KW-1185">Reference proteome</keyword>
<feature type="region of interest" description="Disordered" evidence="1">
    <location>
        <begin position="52"/>
        <end position="74"/>
    </location>
</feature>
<evidence type="ECO:0000313" key="2">
    <source>
        <dbReference type="EMBL" id="OXV07028.1"/>
    </source>
</evidence>